<feature type="transmembrane region" description="Helical" evidence="2">
    <location>
        <begin position="300"/>
        <end position="320"/>
    </location>
</feature>
<reference evidence="3" key="1">
    <citation type="submission" date="2024-06" db="EMBL/GenBank/DDBJ databases">
        <title>Draft genome sequence of Microbacterium sp. strain A8/3-1, isolated from Oxytropis tragacanthoides Fisch. ex DC. Root nodules in the Altai region of Russia.</title>
        <authorList>
            <person name="Sazanova A."/>
            <person name="Guro P."/>
            <person name="Kuznetsova I."/>
            <person name="Belimov A."/>
            <person name="Safronova V."/>
        </authorList>
    </citation>
    <scope>NUCLEOTIDE SEQUENCE</scope>
    <source>
        <strain evidence="3">A8/3-1</strain>
    </source>
</reference>
<dbReference type="EMBL" id="CP158357">
    <property type="protein sequence ID" value="XBX80067.1"/>
    <property type="molecule type" value="Genomic_DNA"/>
</dbReference>
<dbReference type="InterPro" id="IPR045931">
    <property type="entry name" value="DUF6350"/>
</dbReference>
<feature type="transmembrane region" description="Helical" evidence="2">
    <location>
        <begin position="145"/>
        <end position="168"/>
    </location>
</feature>
<sequence>MQRLLVALLAAFDAAIAAAVGLAVLLAPLTLLWTLAFGVTADWGALWPLTGTLWEFGHGVPLAVTIPDTLIVALGLPTAAASFAVSITPLAFLLFTLLFAARSGARAAHAGAWLLGALAGSAVFALIATGVALSTGLAAARTSLVLAILLPSAVYLVGAICGGVRVAWEEGDGGLLDRIHDAFDAREDWAAVPVAIVRGTAIVIVAVTGAAATALAVMIALRGGEVVALFQAARVDVLGLTVMTLGQLVYLPTLIVWVASWIAGPGFAVGAGTAVSPAGTQLGVVPGIPVFGLLPENSSIWMLIIVLVPIAAGAFAGWVVRSRLVWEGTPLGMSQRTVIALGIGAVTAGVAALAAVLASGSMGPGRLAEVGPSPLPFALALGGEALLGAAILLLSPRHRDELAEERTDRWLAEMSAEPLVEEADGIPAPASDAARPTGAASFDDTAPLDDLRGFVIPKRDPSDRLD</sequence>
<organism evidence="3">
    <name type="scientific">Microbacterium sp. A8/3-1</name>
    <dbReference type="NCBI Taxonomy" id="3160749"/>
    <lineage>
        <taxon>Bacteria</taxon>
        <taxon>Bacillati</taxon>
        <taxon>Actinomycetota</taxon>
        <taxon>Actinomycetes</taxon>
        <taxon>Micrococcales</taxon>
        <taxon>Microbacteriaceae</taxon>
        <taxon>Microbacterium</taxon>
    </lineage>
</organism>
<keyword evidence="2" id="KW-0472">Membrane</keyword>
<dbReference type="RefSeq" id="WP_350352950.1">
    <property type="nucleotide sequence ID" value="NZ_CP158357.1"/>
</dbReference>
<feature type="transmembrane region" description="Helical" evidence="2">
    <location>
        <begin position="375"/>
        <end position="394"/>
    </location>
</feature>
<gene>
    <name evidence="3" type="ORF">ABS642_08255</name>
</gene>
<feature type="region of interest" description="Disordered" evidence="1">
    <location>
        <begin position="421"/>
        <end position="466"/>
    </location>
</feature>
<proteinExistence type="predicted"/>
<feature type="transmembrane region" description="Helical" evidence="2">
    <location>
        <begin position="196"/>
        <end position="221"/>
    </location>
</feature>
<dbReference type="AlphaFoldDB" id="A0AAU7W0T2"/>
<keyword evidence="2" id="KW-1133">Transmembrane helix</keyword>
<keyword evidence="2" id="KW-0812">Transmembrane</keyword>
<protein>
    <submittedName>
        <fullName evidence="3">DUF6350 family protein</fullName>
    </submittedName>
</protein>
<evidence type="ECO:0000256" key="1">
    <source>
        <dbReference type="SAM" id="MobiDB-lite"/>
    </source>
</evidence>
<feature type="transmembrane region" description="Helical" evidence="2">
    <location>
        <begin position="242"/>
        <end position="263"/>
    </location>
</feature>
<evidence type="ECO:0000256" key="2">
    <source>
        <dbReference type="SAM" id="Phobius"/>
    </source>
</evidence>
<feature type="transmembrane region" description="Helical" evidence="2">
    <location>
        <begin position="112"/>
        <end position="133"/>
    </location>
</feature>
<accession>A0AAU7W0T2</accession>
<feature type="transmembrane region" description="Helical" evidence="2">
    <location>
        <begin position="70"/>
        <end position="100"/>
    </location>
</feature>
<dbReference type="Pfam" id="PF19877">
    <property type="entry name" value="DUF6350"/>
    <property type="match status" value="1"/>
</dbReference>
<feature type="compositionally biased region" description="Basic and acidic residues" evidence="1">
    <location>
        <begin position="449"/>
        <end position="466"/>
    </location>
</feature>
<evidence type="ECO:0000313" key="3">
    <source>
        <dbReference type="EMBL" id="XBX80067.1"/>
    </source>
</evidence>
<name>A0AAU7W0T2_9MICO</name>
<feature type="transmembrane region" description="Helical" evidence="2">
    <location>
        <begin position="341"/>
        <end position="363"/>
    </location>
</feature>